<proteinExistence type="predicted"/>
<comment type="caution">
    <text evidence="1">The sequence shown here is derived from an EMBL/GenBank/DDBJ whole genome shotgun (WGS) entry which is preliminary data.</text>
</comment>
<dbReference type="Proteomes" id="UP000247540">
    <property type="component" value="Unassembled WGS sequence"/>
</dbReference>
<evidence type="ECO:0000313" key="1">
    <source>
        <dbReference type="EMBL" id="PYE74256.1"/>
    </source>
</evidence>
<keyword evidence="2" id="KW-1185">Reference proteome</keyword>
<gene>
    <name evidence="1" type="ORF">DFQ15_12714</name>
</gene>
<protein>
    <submittedName>
        <fullName evidence="1">Uncharacterized protein</fullName>
    </submittedName>
</protein>
<accession>A0A318SEH4</accession>
<dbReference type="EMBL" id="QJTC01000027">
    <property type="protein sequence ID" value="PYE74256.1"/>
    <property type="molecule type" value="Genomic_DNA"/>
</dbReference>
<organism evidence="1 2">
    <name type="scientific">Xylophilus ampelinus</name>
    <dbReference type="NCBI Taxonomy" id="54067"/>
    <lineage>
        <taxon>Bacteria</taxon>
        <taxon>Pseudomonadati</taxon>
        <taxon>Pseudomonadota</taxon>
        <taxon>Betaproteobacteria</taxon>
        <taxon>Burkholderiales</taxon>
        <taxon>Xylophilus</taxon>
    </lineage>
</organism>
<dbReference type="OrthoDB" id="8617598at2"/>
<dbReference type="AlphaFoldDB" id="A0A318SEH4"/>
<reference evidence="1 2" key="1">
    <citation type="submission" date="2018-06" db="EMBL/GenBank/DDBJ databases">
        <title>Genomic Encyclopedia of Type Strains, Phase III (KMG-III): the genomes of soil and plant-associated and newly described type strains.</title>
        <authorList>
            <person name="Whitman W."/>
        </authorList>
    </citation>
    <scope>NUCLEOTIDE SEQUENCE [LARGE SCALE GENOMIC DNA]</scope>
    <source>
        <strain evidence="1 2">CECT 7646</strain>
    </source>
</reference>
<evidence type="ECO:0000313" key="2">
    <source>
        <dbReference type="Proteomes" id="UP000247540"/>
    </source>
</evidence>
<name>A0A318SEH4_9BURK</name>
<sequence>MRLWLSGEGPSDLGTLRPDAAGLDFVPGPMAFIVDRLVARRLGYSLLDYEAEGTDCIRYQNKSDLARAGKRGPMLLPGVKFGQHNSLFTQNAQVLGLLAKEDGQASGMPTIAVLFRDSDGTRSTPARQWKEKVYSMQRGFALADYACGVPMVPRPKSEAWLIGAFLQPPYAHCAALEDASGNDGSPQSLKNRLKSLVGHVASAHEQAQWVHDGRVEPERIDMPSFTAFRTALESAVDVALHHVP</sequence>